<reference evidence="12" key="1">
    <citation type="submission" date="2017-01" db="EMBL/GenBank/DDBJ databases">
        <title>Comparative genomics of anhydrobiosis in the tardigrade Hypsibius dujardini.</title>
        <authorList>
            <person name="Yoshida Y."/>
            <person name="Koutsovoulos G."/>
            <person name="Laetsch D."/>
            <person name="Stevens L."/>
            <person name="Kumar S."/>
            <person name="Horikawa D."/>
            <person name="Ishino K."/>
            <person name="Komine S."/>
            <person name="Tomita M."/>
            <person name="Blaxter M."/>
            <person name="Arakawa K."/>
        </authorList>
    </citation>
    <scope>NUCLEOTIDE SEQUENCE [LARGE SCALE GENOMIC DNA]</scope>
    <source>
        <strain evidence="12">Z151</strain>
    </source>
</reference>
<keyword evidence="7" id="KW-0460">Magnesium</keyword>
<keyword evidence="12" id="KW-1185">Reference proteome</keyword>
<feature type="compositionally biased region" description="Polar residues" evidence="8">
    <location>
        <begin position="550"/>
        <end position="585"/>
    </location>
</feature>
<proteinExistence type="inferred from homology"/>
<dbReference type="Gene3D" id="1.10.150.20">
    <property type="entry name" value="5' to 3' exonuclease, C-terminal subdomain"/>
    <property type="match status" value="1"/>
</dbReference>
<accession>A0A9X6RMR2</accession>
<dbReference type="FunFam" id="3.40.50.1010:FF:000002">
    <property type="entry name" value="Exonuclease 1, putative"/>
    <property type="match status" value="1"/>
</dbReference>
<dbReference type="PANTHER" id="PTHR11081">
    <property type="entry name" value="FLAP ENDONUCLEASE FAMILY MEMBER"/>
    <property type="match status" value="1"/>
</dbReference>
<dbReference type="InterPro" id="IPR006085">
    <property type="entry name" value="XPG_DNA_repair_N"/>
</dbReference>
<dbReference type="Pfam" id="PF00867">
    <property type="entry name" value="XPG_I"/>
    <property type="match status" value="1"/>
</dbReference>
<dbReference type="SMART" id="SM00484">
    <property type="entry name" value="XPGI"/>
    <property type="match status" value="1"/>
</dbReference>
<keyword evidence="7 11" id="KW-0269">Exonuclease</keyword>
<dbReference type="Pfam" id="PF00752">
    <property type="entry name" value="XPG_N"/>
    <property type="match status" value="1"/>
</dbReference>
<evidence type="ECO:0000256" key="5">
    <source>
        <dbReference type="ARBA" id="ARBA00023204"/>
    </source>
</evidence>
<evidence type="ECO:0000313" key="11">
    <source>
        <dbReference type="EMBL" id="OWA53583.1"/>
    </source>
</evidence>
<evidence type="ECO:0000313" key="12">
    <source>
        <dbReference type="Proteomes" id="UP000192578"/>
    </source>
</evidence>
<comment type="caution">
    <text evidence="11">The sequence shown here is derived from an EMBL/GenBank/DDBJ whole genome shotgun (WGS) entry which is preliminary data.</text>
</comment>
<dbReference type="Proteomes" id="UP000192578">
    <property type="component" value="Unassembled WGS sequence"/>
</dbReference>
<dbReference type="CDD" id="cd09857">
    <property type="entry name" value="PIN_EXO1"/>
    <property type="match status" value="1"/>
</dbReference>
<keyword evidence="7" id="KW-0479">Metal-binding</keyword>
<dbReference type="GO" id="GO:0046872">
    <property type="term" value="F:metal ion binding"/>
    <property type="evidence" value="ECO:0007669"/>
    <property type="project" value="UniProtKB-UniRule"/>
</dbReference>
<gene>
    <name evidence="11" type="ORF">BV898_18005</name>
</gene>
<feature type="domain" description="XPG-I" evidence="9">
    <location>
        <begin position="138"/>
        <end position="212"/>
    </location>
</feature>
<dbReference type="EMBL" id="MTYJ01000331">
    <property type="protein sequence ID" value="OWA53583.1"/>
    <property type="molecule type" value="Genomic_DNA"/>
</dbReference>
<dbReference type="GO" id="GO:0003677">
    <property type="term" value="F:DNA binding"/>
    <property type="evidence" value="ECO:0007669"/>
    <property type="project" value="UniProtKB-UniRule"/>
</dbReference>
<comment type="cofactor">
    <cofactor evidence="7">
        <name>Mg(2+)</name>
        <dbReference type="ChEBI" id="CHEBI:18420"/>
    </cofactor>
    <text evidence="7">Binds 2 magnesium ions per subunit. They probably participate in the reaction catalyzed by the enzyme. May bind an additional third magnesium ion after substrate binding.</text>
</comment>
<dbReference type="GO" id="GO:0005634">
    <property type="term" value="C:nucleus"/>
    <property type="evidence" value="ECO:0007669"/>
    <property type="project" value="UniProtKB-SubCell"/>
</dbReference>
<dbReference type="InterPro" id="IPR044752">
    <property type="entry name" value="PIN-like_EXO1"/>
</dbReference>
<dbReference type="GO" id="GO:0035312">
    <property type="term" value="F:5'-3' DNA exonuclease activity"/>
    <property type="evidence" value="ECO:0007669"/>
    <property type="project" value="UniProtKB-UniRule"/>
</dbReference>
<keyword evidence="5 7" id="KW-0234">DNA repair</keyword>
<dbReference type="SUPFAM" id="SSF88723">
    <property type="entry name" value="PIN domain-like"/>
    <property type="match status" value="1"/>
</dbReference>
<keyword evidence="2 7" id="KW-0540">Nuclease</keyword>
<comment type="similarity">
    <text evidence="7">Belongs to the XPG/RAD2 endonuclease family. EXO1 subfamily.</text>
</comment>
<evidence type="ECO:0000259" key="9">
    <source>
        <dbReference type="SMART" id="SM00484"/>
    </source>
</evidence>
<feature type="domain" description="XPG N-terminal" evidence="10">
    <location>
        <begin position="1"/>
        <end position="99"/>
    </location>
</feature>
<evidence type="ECO:0000259" key="10">
    <source>
        <dbReference type="SMART" id="SM00485"/>
    </source>
</evidence>
<dbReference type="Gene3D" id="3.40.50.1010">
    <property type="entry name" value="5'-nuclease"/>
    <property type="match status" value="1"/>
</dbReference>
<organism evidence="11 12">
    <name type="scientific">Hypsibius exemplaris</name>
    <name type="common">Freshwater tardigrade</name>
    <dbReference type="NCBI Taxonomy" id="2072580"/>
    <lineage>
        <taxon>Eukaryota</taxon>
        <taxon>Metazoa</taxon>
        <taxon>Ecdysozoa</taxon>
        <taxon>Tardigrada</taxon>
        <taxon>Eutardigrada</taxon>
        <taxon>Parachela</taxon>
        <taxon>Hypsibioidea</taxon>
        <taxon>Hypsibiidae</taxon>
        <taxon>Hypsibius</taxon>
    </lineage>
</organism>
<dbReference type="InterPro" id="IPR006086">
    <property type="entry name" value="XPG-I_dom"/>
</dbReference>
<dbReference type="InterPro" id="IPR029060">
    <property type="entry name" value="PIN-like_dom_sf"/>
</dbReference>
<evidence type="ECO:0000256" key="2">
    <source>
        <dbReference type="ARBA" id="ARBA00022722"/>
    </source>
</evidence>
<dbReference type="AlphaFoldDB" id="A0A9X6RMR2"/>
<evidence type="ECO:0000256" key="4">
    <source>
        <dbReference type="ARBA" id="ARBA00022801"/>
    </source>
</evidence>
<evidence type="ECO:0000256" key="7">
    <source>
        <dbReference type="RuleBase" id="RU910737"/>
    </source>
</evidence>
<comment type="function">
    <text evidence="7">5'-&gt;3' double-stranded DNA exonuclease which may also possess a cryptic 3'-&gt;5' double-stranded DNA exonuclease activity. Functions in DNA mismatch repair.</text>
</comment>
<evidence type="ECO:0000256" key="8">
    <source>
        <dbReference type="SAM" id="MobiDB-lite"/>
    </source>
</evidence>
<keyword evidence="7" id="KW-0228">DNA excision</keyword>
<dbReference type="OrthoDB" id="26491at2759"/>
<name>A0A9X6RMR2_HYPEX</name>
<keyword evidence="7" id="KW-0267">Excision nuclease</keyword>
<dbReference type="InterPro" id="IPR006084">
    <property type="entry name" value="XPG/Rad2"/>
</dbReference>
<keyword evidence="6 7" id="KW-0539">Nucleus</keyword>
<protein>
    <recommendedName>
        <fullName evidence="7">Exonuclease 1</fullName>
        <ecNumber evidence="7">3.1.-.-</ecNumber>
    </recommendedName>
</protein>
<evidence type="ECO:0000256" key="3">
    <source>
        <dbReference type="ARBA" id="ARBA00022763"/>
    </source>
</evidence>
<feature type="region of interest" description="Disordered" evidence="8">
    <location>
        <begin position="353"/>
        <end position="404"/>
    </location>
</feature>
<dbReference type="GO" id="GO:0006298">
    <property type="term" value="P:mismatch repair"/>
    <property type="evidence" value="ECO:0007669"/>
    <property type="project" value="TreeGrafter"/>
</dbReference>
<dbReference type="InterPro" id="IPR036279">
    <property type="entry name" value="5-3_exonuclease_C_sf"/>
</dbReference>
<feature type="region of interest" description="Disordered" evidence="8">
    <location>
        <begin position="550"/>
        <end position="622"/>
    </location>
</feature>
<sequence length="637" mass="70063">MGIQGLLPFVQKATRSIHVSEFTGCTVAIDSHCWLHRAAYACSEKLAKGEVTTSYVSYCMRFIHMLKGHSITPIMVFDGNALPSKKGVHDSRQQKKRAMRLQGEKFETEGNFKEARNCYNQSLDVTAVMVADVIAALKEAQVDYIVAPFEADAQLAYLVNQGIAHIVVTEDSDLIPFGCNRILFKLEISGNGTLYERCHLYKCLSPRAELLFSPTRRSDEMMFTRFRYACIMSGCDYHPGGLPGVGLLKATKAMIGCSNLLSIEKMLVRLPQYLQNMQLSITNDYKEKFIRANETFLHQIVFDPRERKLVPVTPLPVGLDPAKLTHAGHGILSDWDALHMAMGEVQVEYRNSQGDSDSQFSVDSVRSPIASPVSRSTAPETPRKGGIWCSTYRMPSPMKSPPRIPLVRRRTTAGEIVVIDVLTKTTATALVAPSSSTQPATPPAANKALKRPTGALTDMANSPSPLGSRVKRKLFDADCNDDDPADEIPRPKTPQRKKCPLFIARQSSFSAPAPARRVERGRGLPLPPTRSAVSAKKELETMSIELKSSYFSSDMTPPSVSETGERSPQTIVSPSPAGTSDTASPDDSGHNDDVTISRTTPRQRHPLTVRPPSRPETAPSASVNFSFASFSYKQRSN</sequence>
<feature type="compositionally biased region" description="Polar residues" evidence="8">
    <location>
        <begin position="353"/>
        <end position="364"/>
    </location>
</feature>
<dbReference type="PANTHER" id="PTHR11081:SF8">
    <property type="entry name" value="EXONUCLEASE 1"/>
    <property type="match status" value="1"/>
</dbReference>
<keyword evidence="3 7" id="KW-0227">DNA damage</keyword>
<keyword evidence="7" id="KW-0238">DNA-binding</keyword>
<comment type="subcellular location">
    <subcellularLocation>
        <location evidence="1 7">Nucleus</location>
    </subcellularLocation>
</comment>
<dbReference type="SUPFAM" id="SSF47807">
    <property type="entry name" value="5' to 3' exonuclease, C-terminal subdomain"/>
    <property type="match status" value="1"/>
</dbReference>
<evidence type="ECO:0000256" key="6">
    <source>
        <dbReference type="ARBA" id="ARBA00023242"/>
    </source>
</evidence>
<dbReference type="GO" id="GO:0006310">
    <property type="term" value="P:DNA recombination"/>
    <property type="evidence" value="ECO:0007669"/>
    <property type="project" value="TreeGrafter"/>
</dbReference>
<dbReference type="GO" id="GO:0017108">
    <property type="term" value="F:5'-flap endonuclease activity"/>
    <property type="evidence" value="ECO:0007669"/>
    <property type="project" value="TreeGrafter"/>
</dbReference>
<evidence type="ECO:0000256" key="1">
    <source>
        <dbReference type="ARBA" id="ARBA00004123"/>
    </source>
</evidence>
<dbReference type="EC" id="3.1.-.-" evidence="7"/>
<feature type="region of interest" description="Disordered" evidence="8">
    <location>
        <begin position="476"/>
        <end position="538"/>
    </location>
</feature>
<keyword evidence="4 7" id="KW-0378">Hydrolase</keyword>
<dbReference type="PRINTS" id="PR00853">
    <property type="entry name" value="XPGRADSUPER"/>
</dbReference>
<dbReference type="SMART" id="SM00485">
    <property type="entry name" value="XPGN"/>
    <property type="match status" value="1"/>
</dbReference>